<accession>A0A1W2TJ44</accession>
<dbReference type="OMA" id="AWADPCK"/>
<feature type="transmembrane region" description="Helical" evidence="1">
    <location>
        <begin position="190"/>
        <end position="210"/>
    </location>
</feature>
<evidence type="ECO:0000256" key="1">
    <source>
        <dbReference type="SAM" id="Phobius"/>
    </source>
</evidence>
<keyword evidence="1" id="KW-0472">Membrane</keyword>
<reference evidence="2" key="1">
    <citation type="submission" date="2016-03" db="EMBL/GenBank/DDBJ databases">
        <title>Draft genome sequence of Rosellinia necatrix.</title>
        <authorList>
            <person name="Kanematsu S."/>
        </authorList>
    </citation>
    <scope>NUCLEOTIDE SEQUENCE [LARGE SCALE GENOMIC DNA]</scope>
    <source>
        <strain evidence="2">W97</strain>
    </source>
</reference>
<keyword evidence="1" id="KW-1133">Transmembrane helix</keyword>
<dbReference type="InterPro" id="IPR014710">
    <property type="entry name" value="RmlC-like_jellyroll"/>
</dbReference>
<protein>
    <recommendedName>
        <fullName evidence="4">Cupin 2 conserved barrel domain-containing protein</fullName>
    </recommendedName>
</protein>
<sequence>MVRTWQLWLSPRPLRRSITATETSFTATGGAARYDILPEADGRWGVRETHYIENPRVKTGQSGPPLHLHLLQDEYFQVEQGILGVILDGKQRVVTKDDGILKIGIGQRHRFWSHPSAEESLVFRAWADPCKDVDHILDINFLRNIAGYLADCHATGLSPSMFQLMLFYHDASSLLCPPFIDWMPLPLLRFVHYVLAVGIGAWLLGYKPAYPEYTGKLRSY</sequence>
<name>A0A1W2TJ44_ROSNE</name>
<evidence type="ECO:0000313" key="3">
    <source>
        <dbReference type="Proteomes" id="UP000054516"/>
    </source>
</evidence>
<proteinExistence type="predicted"/>
<dbReference type="InterPro" id="IPR011051">
    <property type="entry name" value="RmlC_Cupin_sf"/>
</dbReference>
<dbReference type="EMBL" id="DF977475">
    <property type="protein sequence ID" value="GAP88224.1"/>
    <property type="molecule type" value="Genomic_DNA"/>
</dbReference>
<dbReference type="OrthoDB" id="9976870at2759"/>
<keyword evidence="1" id="KW-0812">Transmembrane</keyword>
<evidence type="ECO:0008006" key="4">
    <source>
        <dbReference type="Google" id="ProtNLM"/>
    </source>
</evidence>
<evidence type="ECO:0000313" key="2">
    <source>
        <dbReference type="EMBL" id="GAP88224.1"/>
    </source>
</evidence>
<dbReference type="STRING" id="77044.A0A1W2TJ44"/>
<keyword evidence="3" id="KW-1185">Reference proteome</keyword>
<dbReference type="Proteomes" id="UP000054516">
    <property type="component" value="Unassembled WGS sequence"/>
</dbReference>
<dbReference type="AlphaFoldDB" id="A0A1W2TJ44"/>
<dbReference type="Gene3D" id="2.60.120.10">
    <property type="entry name" value="Jelly Rolls"/>
    <property type="match status" value="1"/>
</dbReference>
<dbReference type="SUPFAM" id="SSF51182">
    <property type="entry name" value="RmlC-like cupins"/>
    <property type="match status" value="1"/>
</dbReference>
<gene>
    <name evidence="2" type="ORF">SAMD00023353_3000140</name>
</gene>
<organism evidence="2">
    <name type="scientific">Rosellinia necatrix</name>
    <name type="common">White root-rot fungus</name>
    <dbReference type="NCBI Taxonomy" id="77044"/>
    <lineage>
        <taxon>Eukaryota</taxon>
        <taxon>Fungi</taxon>
        <taxon>Dikarya</taxon>
        <taxon>Ascomycota</taxon>
        <taxon>Pezizomycotina</taxon>
        <taxon>Sordariomycetes</taxon>
        <taxon>Xylariomycetidae</taxon>
        <taxon>Xylariales</taxon>
        <taxon>Xylariaceae</taxon>
        <taxon>Rosellinia</taxon>
    </lineage>
</organism>